<dbReference type="RefSeq" id="WP_110324382.1">
    <property type="nucleotide sequence ID" value="NZ_QJKD01000011.1"/>
</dbReference>
<keyword evidence="5" id="KW-1185">Reference proteome</keyword>
<organism evidence="4 5">
    <name type="scientific">Hungatella effluvii</name>
    <dbReference type="NCBI Taxonomy" id="1096246"/>
    <lineage>
        <taxon>Bacteria</taxon>
        <taxon>Bacillati</taxon>
        <taxon>Bacillota</taxon>
        <taxon>Clostridia</taxon>
        <taxon>Lachnospirales</taxon>
        <taxon>Lachnospiraceae</taxon>
        <taxon>Hungatella</taxon>
    </lineage>
</organism>
<reference evidence="4 5" key="1">
    <citation type="submission" date="2018-05" db="EMBL/GenBank/DDBJ databases">
        <title>Genomic Encyclopedia of Type Strains, Phase IV (KMG-IV): sequencing the most valuable type-strain genomes for metagenomic binning, comparative biology and taxonomic classification.</title>
        <authorList>
            <person name="Goeker M."/>
        </authorList>
    </citation>
    <scope>NUCLEOTIDE SEQUENCE [LARGE SCALE GENOMIC DNA]</scope>
    <source>
        <strain evidence="4 5">DSM 24995</strain>
    </source>
</reference>
<accession>A0A2V3Y287</accession>
<dbReference type="InterPro" id="IPR050738">
    <property type="entry name" value="Sulfatase"/>
</dbReference>
<proteinExistence type="inferred from homology"/>
<dbReference type="InterPro" id="IPR000917">
    <property type="entry name" value="Sulfatase_N"/>
</dbReference>
<dbReference type="PANTHER" id="PTHR42693:SF53">
    <property type="entry name" value="ENDO-4-O-SULFATASE"/>
    <property type="match status" value="1"/>
</dbReference>
<keyword evidence="2" id="KW-0378">Hydrolase</keyword>
<dbReference type="Gene3D" id="3.40.720.10">
    <property type="entry name" value="Alkaline Phosphatase, subunit A"/>
    <property type="match status" value="1"/>
</dbReference>
<dbReference type="InterPro" id="IPR017850">
    <property type="entry name" value="Alkaline_phosphatase_core_sf"/>
</dbReference>
<dbReference type="PANTHER" id="PTHR42693">
    <property type="entry name" value="ARYLSULFATASE FAMILY MEMBER"/>
    <property type="match status" value="1"/>
</dbReference>
<evidence type="ECO:0000313" key="5">
    <source>
        <dbReference type="Proteomes" id="UP000248057"/>
    </source>
</evidence>
<comment type="caution">
    <text evidence="4">The sequence shown here is derived from an EMBL/GenBank/DDBJ whole genome shotgun (WGS) entry which is preliminary data.</text>
</comment>
<name>A0A2V3Y287_9FIRM</name>
<evidence type="ECO:0000259" key="3">
    <source>
        <dbReference type="Pfam" id="PF00884"/>
    </source>
</evidence>
<dbReference type="EMBL" id="QJKD01000011">
    <property type="protein sequence ID" value="PXX50742.1"/>
    <property type="molecule type" value="Genomic_DNA"/>
</dbReference>
<dbReference type="GeneID" id="86063132"/>
<dbReference type="AlphaFoldDB" id="A0A2V3Y287"/>
<feature type="domain" description="Sulfatase N-terminal" evidence="3">
    <location>
        <begin position="5"/>
        <end position="338"/>
    </location>
</feature>
<comment type="similarity">
    <text evidence="1">Belongs to the sulfatase family.</text>
</comment>
<evidence type="ECO:0000256" key="1">
    <source>
        <dbReference type="ARBA" id="ARBA00008779"/>
    </source>
</evidence>
<dbReference type="Proteomes" id="UP000248057">
    <property type="component" value="Unassembled WGS sequence"/>
</dbReference>
<evidence type="ECO:0000313" key="4">
    <source>
        <dbReference type="EMBL" id="PXX50742.1"/>
    </source>
</evidence>
<dbReference type="CDD" id="cd16034">
    <property type="entry name" value="sulfatase_like"/>
    <property type="match status" value="1"/>
</dbReference>
<gene>
    <name evidence="4" type="ORF">DFR60_11133</name>
</gene>
<sequence>MSNGKNVIWFLVDQMRADAMSCNGDPNINTPNLDLLSAQGINFERAVSGCPLCAPFRGSLLTGQYVHKSTVPGHDYSLDPSMPTVATVFNQEGYDTIYFGKWHLDGDTPRKGTNTDPKKQIVARDRRGDFGTWIGYENNNSQFECWVHGHDKDREIPLSRLMDFETNALSNMVIDKIRYYGEQKKNGQAKPFFLVLSVQPPHDPYTAPAANMAHFNGQNLKLRPNVPPYESVLMTARRELAGYYALIENIDENLGRIRQVLKEEELDLDTHIVFFSDHGDMHGSHGMFRKTNPYEESVRIPFIIGGEVPMGYYGRGCGRSKSLVNHVDIAPTTLGLCDIEKPDWMPGYDYSYERLPGLRKPSGPVPEEAYLQSVIPTRHDHSIDKPYRGIVTRDGYKYVCFEDHDWLMFDLNQDPYELVNLSNCPLSVKKRVELNEKLVRWVRETGDCFRVPVPEYVTFPTEYITYPEKRK</sequence>
<evidence type="ECO:0000256" key="2">
    <source>
        <dbReference type="ARBA" id="ARBA00022801"/>
    </source>
</evidence>
<protein>
    <submittedName>
        <fullName evidence="4">Arylsulfatase A-like enzyme</fullName>
    </submittedName>
</protein>
<dbReference type="GO" id="GO:0004065">
    <property type="term" value="F:arylsulfatase activity"/>
    <property type="evidence" value="ECO:0007669"/>
    <property type="project" value="TreeGrafter"/>
</dbReference>
<dbReference type="SUPFAM" id="SSF53649">
    <property type="entry name" value="Alkaline phosphatase-like"/>
    <property type="match status" value="1"/>
</dbReference>
<dbReference type="Pfam" id="PF00884">
    <property type="entry name" value="Sulfatase"/>
    <property type="match status" value="1"/>
</dbReference>